<dbReference type="SMART" id="SM00175">
    <property type="entry name" value="RAB"/>
    <property type="match status" value="1"/>
</dbReference>
<comment type="caution">
    <text evidence="2">The sequence shown here is derived from an EMBL/GenBank/DDBJ whole genome shotgun (WGS) entry which is preliminary data.</text>
</comment>
<dbReference type="PROSITE" id="PS51421">
    <property type="entry name" value="RAS"/>
    <property type="match status" value="1"/>
</dbReference>
<keyword evidence="3" id="KW-1185">Reference proteome</keyword>
<dbReference type="Pfam" id="PF00071">
    <property type="entry name" value="Ras"/>
    <property type="match status" value="1"/>
</dbReference>
<dbReference type="OrthoDB" id="26525at2759"/>
<dbReference type="PRINTS" id="PR00449">
    <property type="entry name" value="RASTRNSFRMNG"/>
</dbReference>
<evidence type="ECO:0000313" key="2">
    <source>
        <dbReference type="EMBL" id="KAG2190271.1"/>
    </source>
</evidence>
<dbReference type="EMBL" id="JAEPRC010001010">
    <property type="protein sequence ID" value="KAG2190271.1"/>
    <property type="molecule type" value="Genomic_DNA"/>
</dbReference>
<sequence>MRNIYLNLNRIVEENVVKLQIWDTAGQERFRSMAPMYYRGASAAILVYDITSEESFIEMISWMEELNKNMPDDLIIHVVGNKIDLESDRKISFSRVLDYCDRLTQEVNGVHEVSAKNDQGIDDIFFELTESLVKKLNGHDLYKTMTTDIYHQNEYPNTTEKSGCC</sequence>
<dbReference type="Gene3D" id="3.40.50.300">
    <property type="entry name" value="P-loop containing nucleotide triphosphate hydrolases"/>
    <property type="match status" value="1"/>
</dbReference>
<dbReference type="SMART" id="SM00173">
    <property type="entry name" value="RAS"/>
    <property type="match status" value="1"/>
</dbReference>
<dbReference type="InterPro" id="IPR001806">
    <property type="entry name" value="Small_GTPase"/>
</dbReference>
<evidence type="ECO:0000256" key="1">
    <source>
        <dbReference type="ARBA" id="ARBA00022741"/>
    </source>
</evidence>
<reference evidence="2" key="1">
    <citation type="submission" date="2020-12" db="EMBL/GenBank/DDBJ databases">
        <title>Metabolic potential, ecology and presence of endohyphal bacteria is reflected in genomic diversity of Mucoromycotina.</title>
        <authorList>
            <person name="Muszewska A."/>
            <person name="Okrasinska A."/>
            <person name="Steczkiewicz K."/>
            <person name="Drgas O."/>
            <person name="Orlowska M."/>
            <person name="Perlinska-Lenart U."/>
            <person name="Aleksandrzak-Piekarczyk T."/>
            <person name="Szatraj K."/>
            <person name="Zielenkiewicz U."/>
            <person name="Pilsyk S."/>
            <person name="Malc E."/>
            <person name="Mieczkowski P."/>
            <person name="Kruszewska J.S."/>
            <person name="Biernat P."/>
            <person name="Pawlowska J."/>
        </authorList>
    </citation>
    <scope>NUCLEOTIDE SEQUENCE</scope>
    <source>
        <strain evidence="2">CBS 226.32</strain>
    </source>
</reference>
<name>A0A8H7QD99_9FUNG</name>
<evidence type="ECO:0000313" key="3">
    <source>
        <dbReference type="Proteomes" id="UP000650833"/>
    </source>
</evidence>
<dbReference type="PROSITE" id="PS51419">
    <property type="entry name" value="RAB"/>
    <property type="match status" value="1"/>
</dbReference>
<dbReference type="PANTHER" id="PTHR47978">
    <property type="match status" value="1"/>
</dbReference>
<organism evidence="2 3">
    <name type="scientific">Mucor plumbeus</name>
    <dbReference type="NCBI Taxonomy" id="97098"/>
    <lineage>
        <taxon>Eukaryota</taxon>
        <taxon>Fungi</taxon>
        <taxon>Fungi incertae sedis</taxon>
        <taxon>Mucoromycota</taxon>
        <taxon>Mucoromycotina</taxon>
        <taxon>Mucoromycetes</taxon>
        <taxon>Mucorales</taxon>
        <taxon>Mucorineae</taxon>
        <taxon>Mucoraceae</taxon>
        <taxon>Mucor</taxon>
    </lineage>
</organism>
<gene>
    <name evidence="2" type="ORF">INT46_005600</name>
</gene>
<dbReference type="SMART" id="SM00174">
    <property type="entry name" value="RHO"/>
    <property type="match status" value="1"/>
</dbReference>
<dbReference type="SUPFAM" id="SSF52540">
    <property type="entry name" value="P-loop containing nucleoside triphosphate hydrolases"/>
    <property type="match status" value="1"/>
</dbReference>
<dbReference type="GO" id="GO:0003924">
    <property type="term" value="F:GTPase activity"/>
    <property type="evidence" value="ECO:0007669"/>
    <property type="project" value="InterPro"/>
</dbReference>
<dbReference type="InterPro" id="IPR005225">
    <property type="entry name" value="Small_GTP-bd"/>
</dbReference>
<dbReference type="GO" id="GO:0005525">
    <property type="term" value="F:GTP binding"/>
    <property type="evidence" value="ECO:0007669"/>
    <property type="project" value="InterPro"/>
</dbReference>
<keyword evidence="1" id="KW-0547">Nucleotide-binding</keyword>
<dbReference type="NCBIfam" id="TIGR00231">
    <property type="entry name" value="small_GTP"/>
    <property type="match status" value="1"/>
</dbReference>
<dbReference type="Proteomes" id="UP000650833">
    <property type="component" value="Unassembled WGS sequence"/>
</dbReference>
<proteinExistence type="predicted"/>
<dbReference type="FunFam" id="3.40.50.300:FF:001447">
    <property type="entry name" value="Ras-related protein Rab-1B"/>
    <property type="match status" value="1"/>
</dbReference>
<protein>
    <submittedName>
        <fullName evidence="2">Uncharacterized protein</fullName>
    </submittedName>
</protein>
<dbReference type="AlphaFoldDB" id="A0A8H7QD99"/>
<accession>A0A8H7QD99</accession>
<dbReference type="InterPro" id="IPR027417">
    <property type="entry name" value="P-loop_NTPase"/>
</dbReference>